<dbReference type="SUPFAM" id="SSF53335">
    <property type="entry name" value="S-adenosyl-L-methionine-dependent methyltransferases"/>
    <property type="match status" value="1"/>
</dbReference>
<dbReference type="EMBL" id="LAZR01002581">
    <property type="protein sequence ID" value="KKN28209.1"/>
    <property type="molecule type" value="Genomic_DNA"/>
</dbReference>
<proteinExistence type="predicted"/>
<name>A0A0F9PDH4_9ZZZZ</name>
<dbReference type="InterPro" id="IPR029063">
    <property type="entry name" value="SAM-dependent_MTases_sf"/>
</dbReference>
<organism evidence="1">
    <name type="scientific">marine sediment metagenome</name>
    <dbReference type="NCBI Taxonomy" id="412755"/>
    <lineage>
        <taxon>unclassified sequences</taxon>
        <taxon>metagenomes</taxon>
        <taxon>ecological metagenomes</taxon>
    </lineage>
</organism>
<comment type="caution">
    <text evidence="1">The sequence shown here is derived from an EMBL/GenBank/DDBJ whole genome shotgun (WGS) entry which is preliminary data.</text>
</comment>
<dbReference type="Gene3D" id="3.40.50.150">
    <property type="entry name" value="Vaccinia Virus protein VP39"/>
    <property type="match status" value="1"/>
</dbReference>
<evidence type="ECO:0008006" key="2">
    <source>
        <dbReference type="Google" id="ProtNLM"/>
    </source>
</evidence>
<reference evidence="1" key="1">
    <citation type="journal article" date="2015" name="Nature">
        <title>Complex archaea that bridge the gap between prokaryotes and eukaryotes.</title>
        <authorList>
            <person name="Spang A."/>
            <person name="Saw J.H."/>
            <person name="Jorgensen S.L."/>
            <person name="Zaremba-Niedzwiedzka K."/>
            <person name="Martijn J."/>
            <person name="Lind A.E."/>
            <person name="van Eijk R."/>
            <person name="Schleper C."/>
            <person name="Guy L."/>
            <person name="Ettema T.J."/>
        </authorList>
    </citation>
    <scope>NUCLEOTIDE SEQUENCE</scope>
</reference>
<sequence length="204" mass="22834">MELCKIEDEDIIKFLTKKTSQRVLTLESASWLYTLARKAGEEKSICLEIGSGIGCSGIIIATAIKEKVGKLISIDSFLAPPDKSSSLWGERPWGPEVFRNNLKRFDIDPILIIGNSTEIVPLFKDKSFDLIWIDGCHEYESVKKDILNSIPKLKEDGILCGHDFRSAPDVPSNCVKKVVKKIFGDNFKVMGGRVWIMNKEAEEG</sequence>
<dbReference type="AlphaFoldDB" id="A0A0F9PDH4"/>
<evidence type="ECO:0000313" key="1">
    <source>
        <dbReference type="EMBL" id="KKN28209.1"/>
    </source>
</evidence>
<accession>A0A0F9PDH4</accession>
<dbReference type="Pfam" id="PF13578">
    <property type="entry name" value="Methyltransf_24"/>
    <property type="match status" value="1"/>
</dbReference>
<gene>
    <name evidence="1" type="ORF">LCGC14_0856730</name>
</gene>
<protein>
    <recommendedName>
        <fullName evidence="2">Methyltransferase domain-containing protein</fullName>
    </recommendedName>
</protein>